<dbReference type="OrthoDB" id="8251490at2759"/>
<feature type="region of interest" description="Disordered" evidence="1">
    <location>
        <begin position="632"/>
        <end position="656"/>
    </location>
</feature>
<sequence length="1155" mass="127698">MITFSKNVLRRFAFSIIFFLIPHFAHCYQLGYPSPSSPTHHHHPPHGRNYRNFDELRNPHLYQFGNNRQPPQYRSPYANNLQTFTVPTGQAQYSVPVSMSMAFPGSTSSPSSHQVSLIRQHTYLPPSSPSLNHHHHIRILHQNPLPPPQARILNSNPHLNGEDEKADTKYLELNLYNNNNNHPADQGNFGLRQPQHQQDDDVRAGFKSLPFYPSYPSYTSRAARKGIVENDSVHQHQKSELPFVTSTFYKEQEKKKPENVVNNELDFFGRKNPDSSLRKDGFVPSPQVKMSSRGDDNNENRGGGNNLVGIGNNNFLVGREGGSLVVNDDGWVGLEGPRLFESQKNNASEGMSFNGGGIKIYDAATSTTTTTTRAPATMSTATTQKVRMRGKTSREVMSHNQSELKSKPGTIGDTFKTKIPSYKTTKLAKSSNNQTSIVAETSSKKKKNRSDIIINKTSSSSSSKSGYSKIRSDTKLLTTNQDNVLNITTVPPITVVHPEKTSASKMPGVPATHTDRGEDLSTMVRNSRKPEITPPPTTTESLKVVQISTADNMLSSPGTNYFQISEATSDPFPDKTTIKKQYYTAYNDAEVQKSGTGSISGGPLIGASAKYTEPKPSPGQVMQFTPNDVRPSFNPNNNFQQGQKSGDTIGGESQTKFHFTPPQQQIIGLRPPTPSAPYPFSTSIPIVSNNLIMPSYHHPQHRFPRPGKNLPHFHPNNHRQARRRPMIPTVSYPPPPLHGYGGQHRPRRMTTLPIAPSEATQFSARSLDLGLDEKNRGMKSSISNKKIVKKSSAGGGGQNWLNSVMGRRDGEEDDSEEELNGGGGLVTDRDGRPIVDPQHPVVMNALNPKHQKILDPSSLIVLDKKAVIVVIMVGWLIIFGTLFSYKTFGKGGGGGNKGGIRQGWEQELLGGDAYKPLLLNIPKDGTDPFVGTSSVEEAKEKSSSSSTTRDVAVVDDTWLTYFTNNSYIIGSVVLGSVLFIGGLGVLSYYVYYVYAAYDAVPVTSNAVYNTSPGQPYGFNGGYQYATGRAMDVSGPNWGMNFVKVLDYIDIARKNYEGFDWQNLDCQKRVLCELSQEHSLTGETGRKITNNYLLRFVDVLDGLPIPQIIQAYLAEYKEAITEGKNAKKTCNEIYSHKCKFSLTKLVETMKKESKKE</sequence>
<name>A0A226ET59_FOLCA</name>
<feature type="compositionally biased region" description="Basic and acidic residues" evidence="1">
    <location>
        <begin position="392"/>
        <end position="406"/>
    </location>
</feature>
<keyword evidence="5" id="KW-1185">Reference proteome</keyword>
<evidence type="ECO:0000256" key="3">
    <source>
        <dbReference type="SAM" id="SignalP"/>
    </source>
</evidence>
<reference evidence="4 5" key="1">
    <citation type="submission" date="2015-12" db="EMBL/GenBank/DDBJ databases">
        <title>The genome of Folsomia candida.</title>
        <authorList>
            <person name="Faddeeva A."/>
            <person name="Derks M.F."/>
            <person name="Anvar Y."/>
            <person name="Smit S."/>
            <person name="Van Straalen N."/>
            <person name="Roelofs D."/>
        </authorList>
    </citation>
    <scope>NUCLEOTIDE SEQUENCE [LARGE SCALE GENOMIC DNA]</scope>
    <source>
        <strain evidence="4 5">VU population</strain>
        <tissue evidence="4">Whole body</tissue>
    </source>
</reference>
<dbReference type="Proteomes" id="UP000198287">
    <property type="component" value="Unassembled WGS sequence"/>
</dbReference>
<keyword evidence="2" id="KW-0472">Membrane</keyword>
<proteinExistence type="predicted"/>
<feature type="region of interest" description="Disordered" evidence="1">
    <location>
        <begin position="267"/>
        <end position="304"/>
    </location>
</feature>
<evidence type="ECO:0000256" key="1">
    <source>
        <dbReference type="SAM" id="MobiDB-lite"/>
    </source>
</evidence>
<feature type="region of interest" description="Disordered" evidence="1">
    <location>
        <begin position="371"/>
        <end position="468"/>
    </location>
</feature>
<feature type="compositionally biased region" description="Polar residues" evidence="1">
    <location>
        <begin position="422"/>
        <end position="441"/>
    </location>
</feature>
<protein>
    <submittedName>
        <fullName evidence="4">Uncharacterized protein</fullName>
    </submittedName>
</protein>
<feature type="region of interest" description="Disordered" evidence="1">
    <location>
        <begin position="786"/>
        <end position="837"/>
    </location>
</feature>
<evidence type="ECO:0000313" key="4">
    <source>
        <dbReference type="EMBL" id="OXA60398.1"/>
    </source>
</evidence>
<feature type="signal peptide" evidence="3">
    <location>
        <begin position="1"/>
        <end position="27"/>
    </location>
</feature>
<feature type="compositionally biased region" description="Basic and acidic residues" evidence="1">
    <location>
        <begin position="267"/>
        <end position="281"/>
    </location>
</feature>
<keyword evidence="3" id="KW-0732">Signal</keyword>
<feature type="compositionally biased region" description="Low complexity" evidence="1">
    <location>
        <begin position="451"/>
        <end position="468"/>
    </location>
</feature>
<feature type="transmembrane region" description="Helical" evidence="2">
    <location>
        <begin position="866"/>
        <end position="885"/>
    </location>
</feature>
<organism evidence="4 5">
    <name type="scientific">Folsomia candida</name>
    <name type="common">Springtail</name>
    <dbReference type="NCBI Taxonomy" id="158441"/>
    <lineage>
        <taxon>Eukaryota</taxon>
        <taxon>Metazoa</taxon>
        <taxon>Ecdysozoa</taxon>
        <taxon>Arthropoda</taxon>
        <taxon>Hexapoda</taxon>
        <taxon>Collembola</taxon>
        <taxon>Entomobryomorpha</taxon>
        <taxon>Isotomoidea</taxon>
        <taxon>Isotomidae</taxon>
        <taxon>Proisotominae</taxon>
        <taxon>Folsomia</taxon>
    </lineage>
</organism>
<keyword evidence="2" id="KW-0812">Transmembrane</keyword>
<dbReference type="EMBL" id="LNIX01000002">
    <property type="protein sequence ID" value="OXA60398.1"/>
    <property type="molecule type" value="Genomic_DNA"/>
</dbReference>
<feature type="transmembrane region" description="Helical" evidence="2">
    <location>
        <begin position="967"/>
        <end position="991"/>
    </location>
</feature>
<keyword evidence="2" id="KW-1133">Transmembrane helix</keyword>
<feature type="compositionally biased region" description="Polar residues" evidence="1">
    <location>
        <begin position="633"/>
        <end position="656"/>
    </location>
</feature>
<accession>A0A226ET59</accession>
<evidence type="ECO:0000256" key="2">
    <source>
        <dbReference type="SAM" id="Phobius"/>
    </source>
</evidence>
<gene>
    <name evidence="4" type="ORF">Fcan01_04039</name>
</gene>
<comment type="caution">
    <text evidence="4">The sequence shown here is derived from an EMBL/GenBank/DDBJ whole genome shotgun (WGS) entry which is preliminary data.</text>
</comment>
<feature type="chain" id="PRO_5012917606" evidence="3">
    <location>
        <begin position="28"/>
        <end position="1155"/>
    </location>
</feature>
<evidence type="ECO:0000313" key="5">
    <source>
        <dbReference type="Proteomes" id="UP000198287"/>
    </source>
</evidence>
<feature type="compositionally biased region" description="Low complexity" evidence="1">
    <location>
        <begin position="371"/>
        <end position="383"/>
    </location>
</feature>
<dbReference type="AlphaFoldDB" id="A0A226ET59"/>